<proteinExistence type="predicted"/>
<feature type="transmembrane region" description="Helical" evidence="1">
    <location>
        <begin position="164"/>
        <end position="197"/>
    </location>
</feature>
<organism evidence="2 3">
    <name type="scientific">Limnovirga soli</name>
    <dbReference type="NCBI Taxonomy" id="2656915"/>
    <lineage>
        <taxon>Bacteria</taxon>
        <taxon>Pseudomonadati</taxon>
        <taxon>Bacteroidota</taxon>
        <taxon>Chitinophagia</taxon>
        <taxon>Chitinophagales</taxon>
        <taxon>Chitinophagaceae</taxon>
        <taxon>Limnovirga</taxon>
    </lineage>
</organism>
<reference evidence="2" key="1">
    <citation type="submission" date="2019-10" db="EMBL/GenBank/DDBJ databases">
        <title>Draft genome sequence of Panacibacter sp. KCS-6.</title>
        <authorList>
            <person name="Yim K.J."/>
        </authorList>
    </citation>
    <scope>NUCLEOTIDE SEQUENCE</scope>
    <source>
        <strain evidence="2">KCS-6</strain>
    </source>
</reference>
<feature type="transmembrane region" description="Helical" evidence="1">
    <location>
        <begin position="17"/>
        <end position="38"/>
    </location>
</feature>
<accession>A0A8J8JTU0</accession>
<feature type="transmembrane region" description="Helical" evidence="1">
    <location>
        <begin position="302"/>
        <end position="319"/>
    </location>
</feature>
<evidence type="ECO:0000256" key="1">
    <source>
        <dbReference type="SAM" id="Phobius"/>
    </source>
</evidence>
<feature type="transmembrane region" description="Helical" evidence="1">
    <location>
        <begin position="326"/>
        <end position="346"/>
    </location>
</feature>
<keyword evidence="1" id="KW-1133">Transmembrane helix</keyword>
<comment type="caution">
    <text evidence="2">The sequence shown here is derived from an EMBL/GenBank/DDBJ whole genome shotgun (WGS) entry which is preliminary data.</text>
</comment>
<keyword evidence="1" id="KW-0812">Transmembrane</keyword>
<name>A0A8J8JTU0_9BACT</name>
<feature type="transmembrane region" description="Helical" evidence="1">
    <location>
        <begin position="203"/>
        <end position="224"/>
    </location>
</feature>
<evidence type="ECO:0000313" key="3">
    <source>
        <dbReference type="Proteomes" id="UP000598971"/>
    </source>
</evidence>
<dbReference type="EMBL" id="WHPF01000008">
    <property type="protein sequence ID" value="NNV56328.1"/>
    <property type="molecule type" value="Genomic_DNA"/>
</dbReference>
<gene>
    <name evidence="2" type="ORF">GD597_12730</name>
</gene>
<dbReference type="RefSeq" id="WP_171608266.1">
    <property type="nucleotide sequence ID" value="NZ_WHPF01000008.1"/>
</dbReference>
<feature type="transmembrane region" description="Helical" evidence="1">
    <location>
        <begin position="138"/>
        <end position="157"/>
    </location>
</feature>
<keyword evidence="1" id="KW-0472">Membrane</keyword>
<feature type="transmembrane region" description="Helical" evidence="1">
    <location>
        <begin position="358"/>
        <end position="375"/>
    </location>
</feature>
<feature type="transmembrane region" description="Helical" evidence="1">
    <location>
        <begin position="114"/>
        <end position="132"/>
    </location>
</feature>
<evidence type="ECO:0000313" key="2">
    <source>
        <dbReference type="EMBL" id="NNV56328.1"/>
    </source>
</evidence>
<dbReference type="AlphaFoldDB" id="A0A8J8JTU0"/>
<dbReference type="Proteomes" id="UP000598971">
    <property type="component" value="Unassembled WGS sequence"/>
</dbReference>
<protein>
    <submittedName>
        <fullName evidence="2">Uncharacterized protein</fullName>
    </submittedName>
</protein>
<keyword evidence="3" id="KW-1185">Reference proteome</keyword>
<sequence>MQKNKQFISWIITTKPLLVLLALWLTMQLILLFSFGIVTTNEATKYSGEAQQLLQTGHFSELKYIFYSVYILLHVLFYQLGFETTGVYAIQLCLNLIGMFCFYKTILRKTGSNISAFIGTALLIICYSWQYWTVYLYTESIFCSLILIFSYLLFGIASTSFKRYAGIVLLLLLIMFSRPTGMYTLPVLGLTGLFVLIKARKWWLAALFSVASLVVFILLVNFAMQSGSSFDFMKPLLEHNVLCYIPYNSSETVSNMPVAENNLLGIWHFIVQNPGTFFQLACLKALSFWGMTRTYYSTLHNAWLIGFFYPLYFFAGIGLRSLFKTAAVFAGYISCLLIVFTLSVMLTCDDWNNRFNMPIIPFVVLLSGIGLYTTFKIRPGLHKKLQ</sequence>